<feature type="chain" id="PRO_5032820330" evidence="1">
    <location>
        <begin position="38"/>
        <end position="484"/>
    </location>
</feature>
<protein>
    <submittedName>
        <fullName evidence="2">Uncharacterized protein</fullName>
    </submittedName>
</protein>
<evidence type="ECO:0000313" key="2">
    <source>
        <dbReference type="EMBL" id="KAB8033262.1"/>
    </source>
</evidence>
<gene>
    <name evidence="2" type="ORF">GCL57_00780</name>
</gene>
<feature type="signal peptide" evidence="1">
    <location>
        <begin position="1"/>
        <end position="37"/>
    </location>
</feature>
<dbReference type="AlphaFoldDB" id="A0A833N4W0"/>
<name>A0A833N4W0_9BACT</name>
<organism evidence="2 3">
    <name type="scientific">Fluviispira multicolorata</name>
    <dbReference type="NCBI Taxonomy" id="2654512"/>
    <lineage>
        <taxon>Bacteria</taxon>
        <taxon>Pseudomonadati</taxon>
        <taxon>Bdellovibrionota</taxon>
        <taxon>Oligoflexia</taxon>
        <taxon>Silvanigrellales</taxon>
        <taxon>Silvanigrellaceae</taxon>
        <taxon>Fluviispira</taxon>
    </lineage>
</organism>
<sequence>MHIRKKQFSSILNCQKIKQAFSLFSIIISATSINVQAQDIAQNNKIDPTEEVAGGVGEVGYKAPKYAVLPTGKTLPKGIFKLDLPFAYTFGDQGFDSNAKSVSNGLDMSRWVNGIMLQYGLTNSISIGIGIPIVLSNQVSMDGNKLTANSEMYERYYNKFVHELAVSYNSANLCTGGFTVQQCIDEINGGKIMNATTTTPVILPTGELLTIDSGSPIKDQIRNALLTASQPENGATGIGDLQFGILWSVISEESPIRHVPLYFSLGGGLRMPTGKFNLANAMRATGGDNTLLTGGGTYDAIFRMNLDYVATPGVILSWQHVSEYSLTKANLGRSSMLNNKNFNSNDPSVDQSGHTGDQQGNIMTFSRKGLHHIGFLQAAWGLGNVSESLKWLGTFTQLKYNIAAQAYLNGQPIYVMGDQFYLGDSSMHPDHGYEQYYSAAIGAKISGLPYRIPGEISGEFEYPFAGKNRAIAPMNAKGTLTVYF</sequence>
<accession>A0A833N4W0</accession>
<proteinExistence type="predicted"/>
<dbReference type="RefSeq" id="WP_152211350.1">
    <property type="nucleotide sequence ID" value="NZ_WFLN01000004.1"/>
</dbReference>
<comment type="caution">
    <text evidence="2">The sequence shown here is derived from an EMBL/GenBank/DDBJ whole genome shotgun (WGS) entry which is preliminary data.</text>
</comment>
<keyword evidence="3" id="KW-1185">Reference proteome</keyword>
<evidence type="ECO:0000256" key="1">
    <source>
        <dbReference type="SAM" id="SignalP"/>
    </source>
</evidence>
<keyword evidence="1" id="KW-0732">Signal</keyword>
<evidence type="ECO:0000313" key="3">
    <source>
        <dbReference type="Proteomes" id="UP000442694"/>
    </source>
</evidence>
<reference evidence="2 3" key="1">
    <citation type="submission" date="2019-10" db="EMBL/GenBank/DDBJ databases">
        <title>New genus of Silvanigrellaceae.</title>
        <authorList>
            <person name="Pitt A."/>
            <person name="Hahn M.W."/>
        </authorList>
    </citation>
    <scope>NUCLEOTIDE SEQUENCE [LARGE SCALE GENOMIC DNA]</scope>
    <source>
        <strain evidence="2 3">33A1-SZDP</strain>
    </source>
</reference>
<dbReference type="EMBL" id="WFLN01000004">
    <property type="protein sequence ID" value="KAB8033262.1"/>
    <property type="molecule type" value="Genomic_DNA"/>
</dbReference>
<dbReference type="Proteomes" id="UP000442694">
    <property type="component" value="Unassembled WGS sequence"/>
</dbReference>